<evidence type="ECO:0000256" key="1">
    <source>
        <dbReference type="SAM" id="Phobius"/>
    </source>
</evidence>
<protein>
    <recommendedName>
        <fullName evidence="4">Integral membrane protein</fullName>
    </recommendedName>
</protein>
<feature type="transmembrane region" description="Helical" evidence="1">
    <location>
        <begin position="52"/>
        <end position="72"/>
    </location>
</feature>
<evidence type="ECO:0008006" key="4">
    <source>
        <dbReference type="Google" id="ProtNLM"/>
    </source>
</evidence>
<feature type="transmembrane region" description="Helical" evidence="1">
    <location>
        <begin position="20"/>
        <end position="40"/>
    </location>
</feature>
<accession>A0ABV5M769</accession>
<keyword evidence="1" id="KW-0472">Membrane</keyword>
<name>A0ABV5M769_9ACTN</name>
<organism evidence="2 3">
    <name type="scientific">Dactylosporangium vinaceum</name>
    <dbReference type="NCBI Taxonomy" id="53362"/>
    <lineage>
        <taxon>Bacteria</taxon>
        <taxon>Bacillati</taxon>
        <taxon>Actinomycetota</taxon>
        <taxon>Actinomycetes</taxon>
        <taxon>Micromonosporales</taxon>
        <taxon>Micromonosporaceae</taxon>
        <taxon>Dactylosporangium</taxon>
    </lineage>
</organism>
<evidence type="ECO:0000313" key="2">
    <source>
        <dbReference type="EMBL" id="MFB9444682.1"/>
    </source>
</evidence>
<dbReference type="EMBL" id="JBHMCA010000027">
    <property type="protein sequence ID" value="MFB9444682.1"/>
    <property type="molecule type" value="Genomic_DNA"/>
</dbReference>
<keyword evidence="3" id="KW-1185">Reference proteome</keyword>
<dbReference type="RefSeq" id="WP_223104457.1">
    <property type="nucleotide sequence ID" value="NZ_CP061913.1"/>
</dbReference>
<gene>
    <name evidence="2" type="ORF">ACFFTR_16525</name>
</gene>
<feature type="transmembrane region" description="Helical" evidence="1">
    <location>
        <begin position="109"/>
        <end position="127"/>
    </location>
</feature>
<dbReference type="Proteomes" id="UP001589608">
    <property type="component" value="Unassembled WGS sequence"/>
</dbReference>
<keyword evidence="1" id="KW-1133">Transmembrane helix</keyword>
<feature type="transmembrane region" description="Helical" evidence="1">
    <location>
        <begin position="84"/>
        <end position="103"/>
    </location>
</feature>
<proteinExistence type="predicted"/>
<comment type="caution">
    <text evidence="2">The sequence shown here is derived from an EMBL/GenBank/DDBJ whole genome shotgun (WGS) entry which is preliminary data.</text>
</comment>
<keyword evidence="1" id="KW-0812">Transmembrane</keyword>
<sequence>MTPDDMLDRLSGRLSRPRRLAVVGVLLAGAAMTLLISLLWVTEPELPARTQLAFAGLVAVGLAWVGYAAWVLTSRLPLYALDRVVAAWLGLGATVAVAVPVALIAAAPLALAVVGALLALAVTNLVRSRRRRAALLRRKRELGG</sequence>
<evidence type="ECO:0000313" key="3">
    <source>
        <dbReference type="Proteomes" id="UP001589608"/>
    </source>
</evidence>
<reference evidence="2 3" key="1">
    <citation type="submission" date="2024-09" db="EMBL/GenBank/DDBJ databases">
        <authorList>
            <person name="Sun Q."/>
            <person name="Mori K."/>
        </authorList>
    </citation>
    <scope>NUCLEOTIDE SEQUENCE [LARGE SCALE GENOMIC DNA]</scope>
    <source>
        <strain evidence="2 3">JCM 3307</strain>
    </source>
</reference>